<name>A0ABU8B8Y0_9BRAD</name>
<reference evidence="1 2" key="1">
    <citation type="submission" date="2024-02" db="EMBL/GenBank/DDBJ databases">
        <title>Adaptive strategies in a cosmopolitan and abundant soil bacterium.</title>
        <authorList>
            <person name="Carini P."/>
        </authorList>
    </citation>
    <scope>NUCLEOTIDE SEQUENCE [LARGE SCALE GENOMIC DNA]</scope>
    <source>
        <strain evidence="1 2">AZCC 1608</strain>
    </source>
</reference>
<proteinExistence type="predicted"/>
<protein>
    <submittedName>
        <fullName evidence="1">Uncharacterized protein</fullName>
    </submittedName>
</protein>
<organism evidence="1 2">
    <name type="scientific">Bradyrhizobium algeriense</name>
    <dbReference type="NCBI Taxonomy" id="634784"/>
    <lineage>
        <taxon>Bacteria</taxon>
        <taxon>Pseudomonadati</taxon>
        <taxon>Pseudomonadota</taxon>
        <taxon>Alphaproteobacteria</taxon>
        <taxon>Hyphomicrobiales</taxon>
        <taxon>Nitrobacteraceae</taxon>
        <taxon>Bradyrhizobium</taxon>
    </lineage>
</organism>
<dbReference type="RefSeq" id="WP_334479402.1">
    <property type="nucleotide sequence ID" value="NZ_JAZHRV010000001.1"/>
</dbReference>
<keyword evidence="2" id="KW-1185">Reference proteome</keyword>
<dbReference type="EMBL" id="JAZHRV010000001">
    <property type="protein sequence ID" value="MEH2554602.1"/>
    <property type="molecule type" value="Genomic_DNA"/>
</dbReference>
<dbReference type="Proteomes" id="UP001364224">
    <property type="component" value="Unassembled WGS sequence"/>
</dbReference>
<accession>A0ABU8B8Y0</accession>
<gene>
    <name evidence="1" type="ORF">V1286_002131</name>
</gene>
<evidence type="ECO:0000313" key="1">
    <source>
        <dbReference type="EMBL" id="MEH2554602.1"/>
    </source>
</evidence>
<evidence type="ECO:0000313" key="2">
    <source>
        <dbReference type="Proteomes" id="UP001364224"/>
    </source>
</evidence>
<sequence>MKFDEDKPLAKQEAMMRRVSDLGSPDHRGDRGAAAARQDGLGDVILSIAFGGNAGCGVRSVI</sequence>
<comment type="caution">
    <text evidence="1">The sequence shown here is derived from an EMBL/GenBank/DDBJ whole genome shotgun (WGS) entry which is preliminary data.</text>
</comment>